<proteinExistence type="predicted"/>
<sequence length="127" mass="14667">VVFEKYNRVSLEALRKMSKRPAKQTLEKIDGTSHFVVDYCMLTSLHGHAIPLTKKMIEYLRSNELVHPEANEQEIEGFLARQISAENAYEFYALLRRRSEARKAGAKKKATRETKAKSQKENKKGKK</sequence>
<evidence type="ECO:0000256" key="1">
    <source>
        <dbReference type="SAM" id="MobiDB-lite"/>
    </source>
</evidence>
<gene>
    <name evidence="2" type="ORF">S01H1_47467</name>
</gene>
<reference evidence="2" key="1">
    <citation type="journal article" date="2014" name="Front. Microbiol.">
        <title>High frequency of phylogenetically diverse reductive dehalogenase-homologous genes in deep subseafloor sedimentary metagenomes.</title>
        <authorList>
            <person name="Kawai M."/>
            <person name="Futagami T."/>
            <person name="Toyoda A."/>
            <person name="Takaki Y."/>
            <person name="Nishi S."/>
            <person name="Hori S."/>
            <person name="Arai W."/>
            <person name="Tsubouchi T."/>
            <person name="Morono Y."/>
            <person name="Uchiyama I."/>
            <person name="Ito T."/>
            <person name="Fujiyama A."/>
            <person name="Inagaki F."/>
            <person name="Takami H."/>
        </authorList>
    </citation>
    <scope>NUCLEOTIDE SEQUENCE</scope>
    <source>
        <strain evidence="2">Expedition CK06-06</strain>
    </source>
</reference>
<feature type="region of interest" description="Disordered" evidence="1">
    <location>
        <begin position="101"/>
        <end position="127"/>
    </location>
</feature>
<accession>X0WB02</accession>
<protein>
    <submittedName>
        <fullName evidence="2">Uncharacterized protein</fullName>
    </submittedName>
</protein>
<comment type="caution">
    <text evidence="2">The sequence shown here is derived from an EMBL/GenBank/DDBJ whole genome shotgun (WGS) entry which is preliminary data.</text>
</comment>
<feature type="non-terminal residue" evidence="2">
    <location>
        <position position="1"/>
    </location>
</feature>
<name>X0WB02_9ZZZZ</name>
<organism evidence="2">
    <name type="scientific">marine sediment metagenome</name>
    <dbReference type="NCBI Taxonomy" id="412755"/>
    <lineage>
        <taxon>unclassified sequences</taxon>
        <taxon>metagenomes</taxon>
        <taxon>ecological metagenomes</taxon>
    </lineage>
</organism>
<evidence type="ECO:0000313" key="2">
    <source>
        <dbReference type="EMBL" id="GAG21763.1"/>
    </source>
</evidence>
<dbReference type="EMBL" id="BARS01030434">
    <property type="protein sequence ID" value="GAG21763.1"/>
    <property type="molecule type" value="Genomic_DNA"/>
</dbReference>
<dbReference type="AlphaFoldDB" id="X0WB02"/>
<feature type="compositionally biased region" description="Basic and acidic residues" evidence="1">
    <location>
        <begin position="111"/>
        <end position="127"/>
    </location>
</feature>